<feature type="transmembrane region" description="Helical" evidence="2">
    <location>
        <begin position="61"/>
        <end position="78"/>
    </location>
</feature>
<name>A0ABQ4DZ76_9ACTN</name>
<keyword evidence="2" id="KW-1133">Transmembrane helix</keyword>
<feature type="transmembrane region" description="Helical" evidence="2">
    <location>
        <begin position="98"/>
        <end position="118"/>
    </location>
</feature>
<evidence type="ECO:0000313" key="3">
    <source>
        <dbReference type="EMBL" id="GIG87755.1"/>
    </source>
</evidence>
<evidence type="ECO:0008006" key="5">
    <source>
        <dbReference type="Google" id="ProtNLM"/>
    </source>
</evidence>
<dbReference type="Proteomes" id="UP000646749">
    <property type="component" value="Unassembled WGS sequence"/>
</dbReference>
<feature type="region of interest" description="Disordered" evidence="1">
    <location>
        <begin position="219"/>
        <end position="239"/>
    </location>
</feature>
<sequence>MGTLGADAIVDPTAVWKRRVPAGAVVWVGAYAVVHACWAVRGTPRFAEPGESFLPGGWHPVVPSVLSTVVILLIEWGAGCGRVHDPSSALREAPSPYWAYLAGYLAVAACLARFGAEIVHGFVSGKAPEISWTFMTAFVVAMLLAGTLLPMALPHRWGRLFRGTSPTACSGVAGRPPGFAMTPVLGSCRCCGKQRSYTLYGAGLLVAPASYVGPTRPRVRGAPSAASPVGTVQDIGEGR</sequence>
<reference evidence="3 4" key="1">
    <citation type="submission" date="2021-01" db="EMBL/GenBank/DDBJ databases">
        <title>Whole genome shotgun sequence of Plantactinospora endophytica NBRC 110450.</title>
        <authorList>
            <person name="Komaki H."/>
            <person name="Tamura T."/>
        </authorList>
    </citation>
    <scope>NUCLEOTIDE SEQUENCE [LARGE SCALE GENOMIC DNA]</scope>
    <source>
        <strain evidence="3 4">NBRC 110450</strain>
    </source>
</reference>
<dbReference type="EMBL" id="BONW01000013">
    <property type="protein sequence ID" value="GIG87755.1"/>
    <property type="molecule type" value="Genomic_DNA"/>
</dbReference>
<keyword evidence="2" id="KW-0812">Transmembrane</keyword>
<keyword evidence="2" id="KW-0472">Membrane</keyword>
<evidence type="ECO:0000313" key="4">
    <source>
        <dbReference type="Proteomes" id="UP000646749"/>
    </source>
</evidence>
<evidence type="ECO:0000256" key="1">
    <source>
        <dbReference type="SAM" id="MobiDB-lite"/>
    </source>
</evidence>
<keyword evidence="4" id="KW-1185">Reference proteome</keyword>
<dbReference type="RefSeq" id="WP_377475657.1">
    <property type="nucleotide sequence ID" value="NZ_JBHTIQ010000079.1"/>
</dbReference>
<gene>
    <name evidence="3" type="ORF">Pen02_26910</name>
</gene>
<accession>A0ABQ4DZ76</accession>
<protein>
    <recommendedName>
        <fullName evidence="5">DUF3995 domain-containing protein</fullName>
    </recommendedName>
</protein>
<organism evidence="3 4">
    <name type="scientific">Plantactinospora endophytica</name>
    <dbReference type="NCBI Taxonomy" id="673535"/>
    <lineage>
        <taxon>Bacteria</taxon>
        <taxon>Bacillati</taxon>
        <taxon>Actinomycetota</taxon>
        <taxon>Actinomycetes</taxon>
        <taxon>Micromonosporales</taxon>
        <taxon>Micromonosporaceae</taxon>
        <taxon>Plantactinospora</taxon>
    </lineage>
</organism>
<comment type="caution">
    <text evidence="3">The sequence shown here is derived from an EMBL/GenBank/DDBJ whole genome shotgun (WGS) entry which is preliminary data.</text>
</comment>
<evidence type="ECO:0000256" key="2">
    <source>
        <dbReference type="SAM" id="Phobius"/>
    </source>
</evidence>
<feature type="transmembrane region" description="Helical" evidence="2">
    <location>
        <begin position="20"/>
        <end position="41"/>
    </location>
</feature>
<feature type="transmembrane region" description="Helical" evidence="2">
    <location>
        <begin position="130"/>
        <end position="153"/>
    </location>
</feature>
<proteinExistence type="predicted"/>